<organism evidence="3 4">
    <name type="scientific">Streptosporangium roseum (strain ATCC 12428 / DSM 43021 / JCM 3005 / KCTC 9067 / NCIMB 10171 / NRRL 2505 / NI 9100)</name>
    <dbReference type="NCBI Taxonomy" id="479432"/>
    <lineage>
        <taxon>Bacteria</taxon>
        <taxon>Bacillati</taxon>
        <taxon>Actinomycetota</taxon>
        <taxon>Actinomycetes</taxon>
        <taxon>Streptosporangiales</taxon>
        <taxon>Streptosporangiaceae</taxon>
        <taxon>Streptosporangium</taxon>
    </lineage>
</organism>
<dbReference type="GO" id="GO:0016491">
    <property type="term" value="F:oxidoreductase activity"/>
    <property type="evidence" value="ECO:0007669"/>
    <property type="project" value="UniProtKB-KW"/>
</dbReference>
<dbReference type="PRINTS" id="PR00069">
    <property type="entry name" value="ALDKETRDTASE"/>
</dbReference>
<dbReference type="OrthoDB" id="9768793at2"/>
<evidence type="ECO:0000313" key="3">
    <source>
        <dbReference type="EMBL" id="ACZ87275.1"/>
    </source>
</evidence>
<dbReference type="InterPro" id="IPR036812">
    <property type="entry name" value="NAD(P)_OxRdtase_dom_sf"/>
</dbReference>
<proteinExistence type="predicted"/>
<sequence>MNTFRIGGDLPVHPLGFGAMRLTDWGPPKDLPAAIAVARRAVELGVTLIDTADAYALGANEELLAQALHPYPRGLVIATKAGQSRPGRGRWKPLGRPEYLIQQAELSLRRLRLERIELFQLHRVDPQVPFADQIGALKQLRDEGKIRHIGLSEVGVAQIEEARRTVPIAGVQNRYNLTDRRHEDVLDYCEAAGIAFIPWEPVASGTHAATEGPLAQVAEEVGGTPVQVALAWLLARSPVMLPIPGTSSAAHLEENMAATRIELTREQFSRLDAAGRAPRHAGPAR</sequence>
<dbReference type="GO" id="GO:0005737">
    <property type="term" value="C:cytoplasm"/>
    <property type="evidence" value="ECO:0007669"/>
    <property type="project" value="TreeGrafter"/>
</dbReference>
<dbReference type="Pfam" id="PF00248">
    <property type="entry name" value="Aldo_ket_red"/>
    <property type="match status" value="1"/>
</dbReference>
<dbReference type="CDD" id="cd19088">
    <property type="entry name" value="AKR_AKR13B1"/>
    <property type="match status" value="1"/>
</dbReference>
<dbReference type="RefSeq" id="WP_012891017.1">
    <property type="nucleotide sequence ID" value="NC_013595.1"/>
</dbReference>
<dbReference type="KEGG" id="sro:Sros_4399"/>
<reference evidence="3 4" key="1">
    <citation type="journal article" date="2010" name="Stand. Genomic Sci.">
        <title>Complete genome sequence of Streptosporangium roseum type strain (NI 9100).</title>
        <authorList>
            <person name="Nolan M."/>
            <person name="Sikorski J."/>
            <person name="Jando M."/>
            <person name="Lucas S."/>
            <person name="Lapidus A."/>
            <person name="Glavina Del Rio T."/>
            <person name="Chen F."/>
            <person name="Tice H."/>
            <person name="Pitluck S."/>
            <person name="Cheng J.F."/>
            <person name="Chertkov O."/>
            <person name="Sims D."/>
            <person name="Meincke L."/>
            <person name="Brettin T."/>
            <person name="Han C."/>
            <person name="Detter J.C."/>
            <person name="Bruce D."/>
            <person name="Goodwin L."/>
            <person name="Land M."/>
            <person name="Hauser L."/>
            <person name="Chang Y.J."/>
            <person name="Jeffries C.D."/>
            <person name="Ivanova N."/>
            <person name="Mavromatis K."/>
            <person name="Mikhailova N."/>
            <person name="Chen A."/>
            <person name="Palaniappan K."/>
            <person name="Chain P."/>
            <person name="Rohde M."/>
            <person name="Goker M."/>
            <person name="Bristow J."/>
            <person name="Eisen J.A."/>
            <person name="Markowitz V."/>
            <person name="Hugenholtz P."/>
            <person name="Kyrpides N.C."/>
            <person name="Klenk H.P."/>
        </authorList>
    </citation>
    <scope>NUCLEOTIDE SEQUENCE [LARGE SCALE GENOMIC DNA]</scope>
    <source>
        <strain evidence="4">ATCC 12428 / DSM 43021 / JCM 3005 / NI 9100</strain>
    </source>
</reference>
<keyword evidence="4" id="KW-1185">Reference proteome</keyword>
<dbReference type="InterPro" id="IPR050791">
    <property type="entry name" value="Aldo-Keto_reductase"/>
</dbReference>
<protein>
    <submittedName>
        <fullName evidence="3">Aldo/keto reductase</fullName>
    </submittedName>
</protein>
<dbReference type="STRING" id="479432.Sros_4399"/>
<evidence type="ECO:0000256" key="1">
    <source>
        <dbReference type="ARBA" id="ARBA00023002"/>
    </source>
</evidence>
<dbReference type="PANTHER" id="PTHR43625">
    <property type="entry name" value="AFLATOXIN B1 ALDEHYDE REDUCTASE"/>
    <property type="match status" value="1"/>
</dbReference>
<keyword evidence="1" id="KW-0560">Oxidoreductase</keyword>
<dbReference type="InterPro" id="IPR020471">
    <property type="entry name" value="AKR"/>
</dbReference>
<dbReference type="HOGENOM" id="CLU_023205_2_1_11"/>
<dbReference type="EMBL" id="CP001814">
    <property type="protein sequence ID" value="ACZ87275.1"/>
    <property type="molecule type" value="Genomic_DNA"/>
</dbReference>
<dbReference type="SUPFAM" id="SSF51430">
    <property type="entry name" value="NAD(P)-linked oxidoreductase"/>
    <property type="match status" value="1"/>
</dbReference>
<evidence type="ECO:0000313" key="4">
    <source>
        <dbReference type="Proteomes" id="UP000002029"/>
    </source>
</evidence>
<dbReference type="eggNOG" id="COG0667">
    <property type="taxonomic scope" value="Bacteria"/>
</dbReference>
<name>D2B041_STRRD</name>
<dbReference type="Proteomes" id="UP000002029">
    <property type="component" value="Chromosome"/>
</dbReference>
<accession>D2B041</accession>
<dbReference type="InterPro" id="IPR023210">
    <property type="entry name" value="NADP_OxRdtase_dom"/>
</dbReference>
<dbReference type="AlphaFoldDB" id="D2B041"/>
<gene>
    <name evidence="3" type="ordered locus">Sros_4399</name>
</gene>
<dbReference type="PANTHER" id="PTHR43625:SF40">
    <property type="entry name" value="ALDO-KETO REDUCTASE YAKC [NADP(+)]"/>
    <property type="match status" value="1"/>
</dbReference>
<evidence type="ECO:0000259" key="2">
    <source>
        <dbReference type="Pfam" id="PF00248"/>
    </source>
</evidence>
<feature type="domain" description="NADP-dependent oxidoreductase" evidence="2">
    <location>
        <begin position="14"/>
        <end position="274"/>
    </location>
</feature>
<dbReference type="Gene3D" id="3.20.20.100">
    <property type="entry name" value="NADP-dependent oxidoreductase domain"/>
    <property type="match status" value="1"/>
</dbReference>